<feature type="non-terminal residue" evidence="1">
    <location>
        <position position="1"/>
    </location>
</feature>
<name>A0AAW2ASA1_CULAL</name>
<evidence type="ECO:0000313" key="1">
    <source>
        <dbReference type="EMBL" id="KAK9975150.1"/>
    </source>
</evidence>
<dbReference type="AlphaFoldDB" id="A0AAW2ASA1"/>
<proteinExistence type="predicted"/>
<comment type="caution">
    <text evidence="1">The sequence shown here is derived from an EMBL/GenBank/DDBJ whole genome shotgun (WGS) entry which is preliminary data.</text>
</comment>
<gene>
    <name evidence="1" type="ORF">ABG768_023207</name>
</gene>
<reference evidence="1 2" key="1">
    <citation type="submission" date="2024-05" db="EMBL/GenBank/DDBJ databases">
        <title>A high-quality chromosomal-level genome assembly of Topmouth culter (Culter alburnus).</title>
        <authorList>
            <person name="Zhao H."/>
        </authorList>
    </citation>
    <scope>NUCLEOTIDE SEQUENCE [LARGE SCALE GENOMIC DNA]</scope>
    <source>
        <strain evidence="1">CATC2023</strain>
        <tissue evidence="1">Muscle</tissue>
    </source>
</reference>
<sequence length="60" mass="6025">VVAVVNLQGFDNTTAAAQPASVTQAERNNSLTSSFSVPCAPGPVQLHPLCAASLKSSSPS</sequence>
<dbReference type="Proteomes" id="UP001479290">
    <property type="component" value="Unassembled WGS sequence"/>
</dbReference>
<feature type="non-terminal residue" evidence="1">
    <location>
        <position position="60"/>
    </location>
</feature>
<organism evidence="1 2">
    <name type="scientific">Culter alburnus</name>
    <name type="common">Topmouth culter</name>
    <dbReference type="NCBI Taxonomy" id="194366"/>
    <lineage>
        <taxon>Eukaryota</taxon>
        <taxon>Metazoa</taxon>
        <taxon>Chordata</taxon>
        <taxon>Craniata</taxon>
        <taxon>Vertebrata</taxon>
        <taxon>Euteleostomi</taxon>
        <taxon>Actinopterygii</taxon>
        <taxon>Neopterygii</taxon>
        <taxon>Teleostei</taxon>
        <taxon>Ostariophysi</taxon>
        <taxon>Cypriniformes</taxon>
        <taxon>Xenocyprididae</taxon>
        <taxon>Xenocypridinae</taxon>
        <taxon>Culter</taxon>
    </lineage>
</organism>
<evidence type="ECO:0000313" key="2">
    <source>
        <dbReference type="Proteomes" id="UP001479290"/>
    </source>
</evidence>
<keyword evidence="2" id="KW-1185">Reference proteome</keyword>
<accession>A0AAW2ASA1</accession>
<dbReference type="EMBL" id="JAWDJR010000005">
    <property type="protein sequence ID" value="KAK9975150.1"/>
    <property type="molecule type" value="Genomic_DNA"/>
</dbReference>
<evidence type="ECO:0008006" key="3">
    <source>
        <dbReference type="Google" id="ProtNLM"/>
    </source>
</evidence>
<protein>
    <recommendedName>
        <fullName evidence="3">Thyroglobulin</fullName>
    </recommendedName>
</protein>